<dbReference type="InterPro" id="IPR056823">
    <property type="entry name" value="TEN-like_YD-shell"/>
</dbReference>
<sequence length="1393" mass="159141">MLPTSTHLTPVIGLDLHLATSGNPFHPYVGMVIDPFDYIPFLGSNVNINGLKRGVSDTSGVLITFRHIPLVGAFIMMPIIGHESMNFFSSQTVFAEGTRLSPKGYMVMTCNDVGIPFSGALSKVGKKKFKFTPTLFAPTSFSIPIPTGAPVMVGGPYAPDWGGMLTGLLSSIGFSTLLSFAPAILKAMKKAGKGTISKLNTEILQRIPGTKSLTDWLCKHGFEPVNLVNGVVVYEGEDFFFPGMPSLSWERVWYSDSDYKGWLGHGVHCSYDRSVTFLPEEDILVLRLSDGRLASFPVLDEGEDSYNRLERITLSRTKEGYVAFEHRSNLSFHFTVPGKDRGYSIRRLSSVTDLEGRSIRLSYENGVLATLTDACGRRVTVRHTDAGFIESLHLRMPDGSSEQLVRYSYDGQGDMVGITDALGQTTGIRYEDHRMVEKTDRNGYAFFWEYDKEGRCVHTRGADGDQEGWISYFPEKGYNTVRDACGAESTYRYDANQLVRSITDALGNTTRYDYTEEMEPYREIDPEGRITGWHYDGRGNQTGTTYPDGTLSMRVFDEQDRMILQMSPKGTRQIYVYDTEHPHRVRTVIEEDDTQTNFHYNSDGSLAMMEKGGRSIVLHYDDMGNLSSCHSEGRVLMRREYDYRGRPVMEQGPSARPLQYEYDLLDRVRRIYRPDGNIIDIGYDCYDSVTEVKDKDRHVRMDYTPMGSLRRREEQGTSVEFFYDAMERLTTLRNERGSLYRFLRDKAGNVVREIGFDGMERRFTLNRSGDVIRVDRPDGRHTIYEHNAFGRISKARYSDGTWESFSYDKDGRLCGAANAQGEVTFSRDKKGRVIKEEQVLPNGGKADRIAIEHEYDQWGGHTGLRSSLGAEQNTSYTPLGETETLHAWQSEESDAWESRIRYDERGREIERFATGGVRITSEYDFAGRLEARCTYAGTESRGHRFYAWRRNDRLLSMRSHLRKSPVMYDYDSFGTLVCASLDMSECLFKTPDIIGNVYRDRDARGRVYDRSGRLLKDEKNYYRYDGEGNLILKSTRNVLEPPVMPQPKDWLDKLFTRTTPNDKDLQAHYGWQQGDTAYEWYGNGMLKSVRTPDGAIIRFEYDALGRRTLKETHDTCHRYAWDGNVLLHEWSYGRREKPRMEKDDLGRIRYDRQEPHTNLITWVYDGGSYTPVAKLTEEDSYTIVQDYLGTPIQALDSKGNVVWDCILDIYGDVLELRGKRDFIPFRFQGQYEDGETGLYYNRFRYYSPHTGNYISQDPIGLAGGNPTMYGYVFDNNIQLDIFGLKCKAKHHPIPKFLGGNKKQDFSELDDVVHKEYHSLLNKKLKQNGLPLPDRGPKGSAALWDRYMASNPGSQRKAFDAVLDAAREIDFKHGTDITSKFWQNIYKGNFKVHP</sequence>
<proteinExistence type="predicted"/>
<evidence type="ECO:0000313" key="4">
    <source>
        <dbReference type="EMBL" id="SUB86021.1"/>
    </source>
</evidence>
<dbReference type="SUPFAM" id="SSF69304">
    <property type="entry name" value="Tricorn protease N-terminal domain"/>
    <property type="match status" value="1"/>
</dbReference>
<dbReference type="Pfam" id="PF20148">
    <property type="entry name" value="DUF6531"/>
    <property type="match status" value="1"/>
</dbReference>
<dbReference type="NCBIfam" id="TIGR03696">
    <property type="entry name" value="Rhs_assc_core"/>
    <property type="match status" value="1"/>
</dbReference>
<dbReference type="Gene3D" id="2.180.10.10">
    <property type="entry name" value="RHS repeat-associated core"/>
    <property type="match status" value="3"/>
</dbReference>
<evidence type="ECO:0000313" key="5">
    <source>
        <dbReference type="Proteomes" id="UP000254072"/>
    </source>
</evidence>
<dbReference type="InterPro" id="IPR045351">
    <property type="entry name" value="DUF6531"/>
</dbReference>
<gene>
    <name evidence="4" type="primary">wapA_2</name>
    <name evidence="4" type="ORF">NCTC11157_01764</name>
</gene>
<dbReference type="OrthoDB" id="9182053at2"/>
<dbReference type="Proteomes" id="UP000254072">
    <property type="component" value="Unassembled WGS sequence"/>
</dbReference>
<organism evidence="4 5">
    <name type="scientific">Prevotella disiens</name>
    <dbReference type="NCBI Taxonomy" id="28130"/>
    <lineage>
        <taxon>Bacteria</taxon>
        <taxon>Pseudomonadati</taxon>
        <taxon>Bacteroidota</taxon>
        <taxon>Bacteroidia</taxon>
        <taxon>Bacteroidales</taxon>
        <taxon>Prevotellaceae</taxon>
        <taxon>Prevotella</taxon>
    </lineage>
</organism>
<evidence type="ECO:0000259" key="3">
    <source>
        <dbReference type="Pfam" id="PF25023"/>
    </source>
</evidence>
<dbReference type="PANTHER" id="PTHR32305">
    <property type="match status" value="1"/>
</dbReference>
<dbReference type="InterPro" id="IPR006530">
    <property type="entry name" value="YD"/>
</dbReference>
<dbReference type="CDD" id="cd14740">
    <property type="entry name" value="PAAR_4"/>
    <property type="match status" value="1"/>
</dbReference>
<feature type="domain" description="Teneurin-like YD-shell" evidence="3">
    <location>
        <begin position="1071"/>
        <end position="1257"/>
    </location>
</feature>
<dbReference type="NCBIfam" id="TIGR01643">
    <property type="entry name" value="YD_repeat_2x"/>
    <property type="match status" value="1"/>
</dbReference>
<dbReference type="InterPro" id="IPR050708">
    <property type="entry name" value="T6SS_VgrG/RHS"/>
</dbReference>
<dbReference type="EMBL" id="UGTL01000001">
    <property type="protein sequence ID" value="SUB86021.1"/>
    <property type="molecule type" value="Genomic_DNA"/>
</dbReference>
<accession>A0A379E102</accession>
<protein>
    <submittedName>
        <fullName evidence="4">Cell wall-associated polypeptide CWBP200</fullName>
    </submittedName>
</protein>
<keyword evidence="1" id="KW-0677">Repeat</keyword>
<dbReference type="InterPro" id="IPR022385">
    <property type="entry name" value="Rhs_assc_core"/>
</dbReference>
<feature type="domain" description="Teneurin-like YD-shell" evidence="3">
    <location>
        <begin position="658"/>
        <end position="835"/>
    </location>
</feature>
<feature type="domain" description="Teneurin-like YD-shell" evidence="3">
    <location>
        <begin position="488"/>
        <end position="651"/>
    </location>
</feature>
<reference evidence="4 5" key="1">
    <citation type="submission" date="2018-06" db="EMBL/GenBank/DDBJ databases">
        <authorList>
            <consortium name="Pathogen Informatics"/>
            <person name="Doyle S."/>
        </authorList>
    </citation>
    <scope>NUCLEOTIDE SEQUENCE [LARGE SCALE GENOMIC DNA]</scope>
    <source>
        <strain evidence="4 5">NCTC11157</strain>
    </source>
</reference>
<dbReference type="PANTHER" id="PTHR32305:SF15">
    <property type="entry name" value="PROTEIN RHSA-RELATED"/>
    <property type="match status" value="1"/>
</dbReference>
<dbReference type="Pfam" id="PF25023">
    <property type="entry name" value="TEN_YD-shell"/>
    <property type="match status" value="3"/>
</dbReference>
<evidence type="ECO:0000256" key="1">
    <source>
        <dbReference type="ARBA" id="ARBA00022737"/>
    </source>
</evidence>
<evidence type="ECO:0000259" key="2">
    <source>
        <dbReference type="Pfam" id="PF20148"/>
    </source>
</evidence>
<feature type="domain" description="DUF6531" evidence="2">
    <location>
        <begin position="223"/>
        <end position="296"/>
    </location>
</feature>
<name>A0A379E102_9BACT</name>